<comment type="caution">
    <text evidence="9">The sequence shown here is derived from an EMBL/GenBank/DDBJ whole genome shotgun (WGS) entry which is preliminary data.</text>
</comment>
<reference evidence="9 10" key="1">
    <citation type="journal article" date="2015" name="Genome Biol. Evol.">
        <title>Comparative Genomics of a Bacterivorous Green Alga Reveals Evolutionary Causalities and Consequences of Phago-Mixotrophic Mode of Nutrition.</title>
        <authorList>
            <person name="Burns J.A."/>
            <person name="Paasch A."/>
            <person name="Narechania A."/>
            <person name="Kim E."/>
        </authorList>
    </citation>
    <scope>NUCLEOTIDE SEQUENCE [LARGE SCALE GENOMIC DNA]</scope>
    <source>
        <strain evidence="9 10">PLY_AMNH</strain>
    </source>
</reference>
<evidence type="ECO:0000313" key="9">
    <source>
        <dbReference type="EMBL" id="KAK3281372.1"/>
    </source>
</evidence>
<evidence type="ECO:0000256" key="2">
    <source>
        <dbReference type="ARBA" id="ARBA00022723"/>
    </source>
</evidence>
<dbReference type="PANTHER" id="PTHR43622">
    <property type="entry name" value="3-DEHYDROQUINATE SYNTHASE"/>
    <property type="match status" value="1"/>
</dbReference>
<dbReference type="InterPro" id="IPR050071">
    <property type="entry name" value="Dehydroquinate_synthase"/>
</dbReference>
<evidence type="ECO:0000256" key="4">
    <source>
        <dbReference type="ARBA" id="ARBA00023027"/>
    </source>
</evidence>
<dbReference type="CDD" id="cd08199">
    <property type="entry name" value="EEVS"/>
    <property type="match status" value="1"/>
</dbReference>
<dbReference type="Proteomes" id="UP001190700">
    <property type="component" value="Unassembled WGS sequence"/>
</dbReference>
<feature type="compositionally biased region" description="Polar residues" evidence="6">
    <location>
        <begin position="89"/>
        <end position="102"/>
    </location>
</feature>
<protein>
    <recommendedName>
        <fullName evidence="11">3-dehydroquinate synthase domain-containing protein</fullName>
    </recommendedName>
</protein>
<evidence type="ECO:0000256" key="6">
    <source>
        <dbReference type="SAM" id="MobiDB-lite"/>
    </source>
</evidence>
<proteinExistence type="predicted"/>
<feature type="domain" description="3-dehydroquinate synthase C-terminal" evidence="8">
    <location>
        <begin position="345"/>
        <end position="476"/>
    </location>
</feature>
<accession>A0AAE0LDS0</accession>
<keyword evidence="4" id="KW-0520">NAD</keyword>
<feature type="region of interest" description="Disordered" evidence="6">
    <location>
        <begin position="23"/>
        <end position="62"/>
    </location>
</feature>
<dbReference type="Gene3D" id="3.40.50.1970">
    <property type="match status" value="1"/>
</dbReference>
<dbReference type="AlphaFoldDB" id="A0AAE0LDS0"/>
<dbReference type="GO" id="GO:0046872">
    <property type="term" value="F:metal ion binding"/>
    <property type="evidence" value="ECO:0007669"/>
    <property type="project" value="UniProtKB-KW"/>
</dbReference>
<dbReference type="EMBL" id="LGRX02003861">
    <property type="protein sequence ID" value="KAK3281372.1"/>
    <property type="molecule type" value="Genomic_DNA"/>
</dbReference>
<dbReference type="InterPro" id="IPR030960">
    <property type="entry name" value="DHQS/DOIS_N"/>
</dbReference>
<feature type="region of interest" description="Disordered" evidence="6">
    <location>
        <begin position="86"/>
        <end position="127"/>
    </location>
</feature>
<evidence type="ECO:0000256" key="5">
    <source>
        <dbReference type="ARBA" id="ARBA00023239"/>
    </source>
</evidence>
<keyword evidence="5" id="KW-0456">Lyase</keyword>
<evidence type="ECO:0000256" key="3">
    <source>
        <dbReference type="ARBA" id="ARBA00022741"/>
    </source>
</evidence>
<feature type="domain" description="3-dehydroquinate synthase N-terminal" evidence="7">
    <location>
        <begin position="230"/>
        <end position="343"/>
    </location>
</feature>
<evidence type="ECO:0008006" key="11">
    <source>
        <dbReference type="Google" id="ProtNLM"/>
    </source>
</evidence>
<dbReference type="GO" id="GO:0017000">
    <property type="term" value="P:antibiotic biosynthetic process"/>
    <property type="evidence" value="ECO:0007669"/>
    <property type="project" value="InterPro"/>
</dbReference>
<dbReference type="InterPro" id="IPR056179">
    <property type="entry name" value="DHQS_C"/>
</dbReference>
<sequence length="550" mass="60418">MELNCATMSTPIAFSSMMRFSPAQGEIHRHKTSGKASSPSFLLPQASASSASAGPSSSQSFPEVVSGISFRDSISQGFRGMSVAHVKRNGSSNDPRASSRNGISAVFAPEAPDETDKDDKSVGSAERVNLPGLNGLQQSGLSGLITGEFTVTAKQPIEYVVKEVSGLLDPQNRTLLSDVIPNSFPYQLTEEKITEGQQRRVVVVDHTIEVLYGQQIRQYMEHNDVDYKIISLKPGEAHKNFDQVYEIANQIEEWGINRRKEPIIAIGGGVLLDIAGLAANLFRRNTPIIKVPTTLMAVVDASIGVKTAVNFEHHKNKLGTYCAPLATFYDLAFLETLDKRNLSNGSAEILKMACVKDEMLFELLEVYGEELIENNCQGGSCSMAVRRSIQGMLEELEPNLWEHILVRVVDYGHSISTEVEMVALEGDEPLLHGEAVNIDMAITTQMAFNRGLITTSERSRVFQVMADLGLSVWHPAATAEICWKGIDDMSRARDGFQRVPLMRGIGRATFVNDITEEEVARAVEYCQRLHEKKLVKSGSIKARPTVAVMV</sequence>
<dbReference type="Pfam" id="PF01761">
    <property type="entry name" value="DHQ_synthase"/>
    <property type="match status" value="1"/>
</dbReference>
<dbReference type="PANTHER" id="PTHR43622:SF3">
    <property type="entry name" value="2-EPI-5-EPI-VALIOLONE SYNTHASE"/>
    <property type="match status" value="1"/>
</dbReference>
<keyword evidence="3" id="KW-0547">Nucleotide-binding</keyword>
<dbReference type="SUPFAM" id="SSF56796">
    <property type="entry name" value="Dehydroquinate synthase-like"/>
    <property type="match status" value="1"/>
</dbReference>
<organism evidence="9 10">
    <name type="scientific">Cymbomonas tetramitiformis</name>
    <dbReference type="NCBI Taxonomy" id="36881"/>
    <lineage>
        <taxon>Eukaryota</taxon>
        <taxon>Viridiplantae</taxon>
        <taxon>Chlorophyta</taxon>
        <taxon>Pyramimonadophyceae</taxon>
        <taxon>Pyramimonadales</taxon>
        <taxon>Pyramimonadaceae</taxon>
        <taxon>Cymbomonas</taxon>
    </lineage>
</organism>
<feature type="compositionally biased region" description="Low complexity" evidence="6">
    <location>
        <begin position="36"/>
        <end position="62"/>
    </location>
</feature>
<dbReference type="GO" id="GO:0003856">
    <property type="term" value="F:3-dehydroquinate synthase activity"/>
    <property type="evidence" value="ECO:0007669"/>
    <property type="project" value="TreeGrafter"/>
</dbReference>
<name>A0AAE0LDS0_9CHLO</name>
<dbReference type="Pfam" id="PF24621">
    <property type="entry name" value="DHQS_C"/>
    <property type="match status" value="1"/>
</dbReference>
<evidence type="ECO:0000259" key="7">
    <source>
        <dbReference type="Pfam" id="PF01761"/>
    </source>
</evidence>
<dbReference type="Gene3D" id="1.20.1090.10">
    <property type="entry name" value="Dehydroquinate synthase-like - alpha domain"/>
    <property type="match status" value="1"/>
</dbReference>
<evidence type="ECO:0000313" key="10">
    <source>
        <dbReference type="Proteomes" id="UP001190700"/>
    </source>
</evidence>
<dbReference type="GO" id="GO:0000166">
    <property type="term" value="F:nucleotide binding"/>
    <property type="evidence" value="ECO:0007669"/>
    <property type="project" value="UniProtKB-KW"/>
</dbReference>
<gene>
    <name evidence="9" type="ORF">CYMTET_10831</name>
</gene>
<keyword evidence="2" id="KW-0479">Metal-binding</keyword>
<comment type="cofactor">
    <cofactor evidence="1">
        <name>NAD(+)</name>
        <dbReference type="ChEBI" id="CHEBI:57540"/>
    </cofactor>
</comment>
<dbReference type="InterPro" id="IPR035872">
    <property type="entry name" value="EEVS-like"/>
</dbReference>
<keyword evidence="10" id="KW-1185">Reference proteome</keyword>
<evidence type="ECO:0000259" key="8">
    <source>
        <dbReference type="Pfam" id="PF24621"/>
    </source>
</evidence>
<evidence type="ECO:0000256" key="1">
    <source>
        <dbReference type="ARBA" id="ARBA00001911"/>
    </source>
</evidence>